<keyword evidence="2" id="KW-1185">Reference proteome</keyword>
<gene>
    <name evidence="1" type="ORF">Dace_3244</name>
</gene>
<dbReference type="AlphaFoldDB" id="Q1K3S5"/>
<dbReference type="Proteomes" id="UP000005695">
    <property type="component" value="Unassembled WGS sequence"/>
</dbReference>
<dbReference type="SUPFAM" id="SSF47240">
    <property type="entry name" value="Ferritin-like"/>
    <property type="match status" value="1"/>
</dbReference>
<reference evidence="1" key="1">
    <citation type="submission" date="2006-05" db="EMBL/GenBank/DDBJ databases">
        <title>Annotation of the draft genome assembly of Desulfuromonas acetoxidans DSM 684.</title>
        <authorList>
            <consortium name="US DOE Joint Genome Institute (JGI-ORNL)"/>
            <person name="Larimer F."/>
            <person name="Land M."/>
            <person name="Hauser L."/>
        </authorList>
    </citation>
    <scope>NUCLEOTIDE SEQUENCE [LARGE SCALE GENOMIC DNA]</scope>
    <source>
        <strain evidence="1">DSM 684</strain>
    </source>
</reference>
<reference evidence="1" key="2">
    <citation type="submission" date="2006-05" db="EMBL/GenBank/DDBJ databases">
        <title>Sequencing of the draft genome and assembly of Desulfuromonas acetoxidans DSM 684.</title>
        <authorList>
            <consortium name="US DOE Joint Genome Institute (JGI-PGF)"/>
            <person name="Copeland A."/>
            <person name="Lucas S."/>
            <person name="Lapidus A."/>
            <person name="Barry K."/>
            <person name="Detter J.C."/>
            <person name="Glavina del Rio T."/>
            <person name="Hammon N."/>
            <person name="Israni S."/>
            <person name="Dalin E."/>
            <person name="Tice H."/>
            <person name="Bruce D."/>
            <person name="Pitluck S."/>
            <person name="Richardson P."/>
        </authorList>
    </citation>
    <scope>NUCLEOTIDE SEQUENCE [LARGE SCALE GENOMIC DNA]</scope>
    <source>
        <strain evidence="1">DSM 684</strain>
    </source>
</reference>
<evidence type="ECO:0008006" key="3">
    <source>
        <dbReference type="Google" id="ProtNLM"/>
    </source>
</evidence>
<evidence type="ECO:0000313" key="2">
    <source>
        <dbReference type="Proteomes" id="UP000005695"/>
    </source>
</evidence>
<organism evidence="1 2">
    <name type="scientific">Desulfuromonas acetoxidans (strain DSM 684 / 11070)</name>
    <dbReference type="NCBI Taxonomy" id="281689"/>
    <lineage>
        <taxon>Bacteria</taxon>
        <taxon>Pseudomonadati</taxon>
        <taxon>Thermodesulfobacteriota</taxon>
        <taxon>Desulfuromonadia</taxon>
        <taxon>Desulfuromonadales</taxon>
        <taxon>Desulfuromonadaceae</taxon>
        <taxon>Desulfuromonas</taxon>
    </lineage>
</organism>
<dbReference type="InterPro" id="IPR012347">
    <property type="entry name" value="Ferritin-like"/>
</dbReference>
<sequence length="151" mass="17426">MPYGQAKEILEYAREFHRKAGAYYQKLSCQTQSARVKLLLDYLVRHEKHLEKTLSDYEQSIATKALNSWYQFSQDQRTFQPLDSLSYSEEMTVDEIIKSGTTIDNCLIASYKGMADTATSAEIREIFENLLAMEEQEKHVKARIALGINDM</sequence>
<protein>
    <recommendedName>
        <fullName evidence="3">Rubrerythrin diiron-binding domain-containing protein</fullName>
    </recommendedName>
</protein>
<dbReference type="RefSeq" id="WP_005997696.1">
    <property type="nucleotide sequence ID" value="NZ_AAEW02000001.1"/>
</dbReference>
<dbReference type="OrthoDB" id="278693at2"/>
<dbReference type="Gene3D" id="1.20.1260.10">
    <property type="match status" value="1"/>
</dbReference>
<proteinExistence type="predicted"/>
<name>Q1K3S5_DESA6</name>
<comment type="caution">
    <text evidence="1">The sequence shown here is derived from an EMBL/GenBank/DDBJ whole genome shotgun (WGS) entry which is preliminary data.</text>
</comment>
<accession>Q1K3S5</accession>
<evidence type="ECO:0000313" key="1">
    <source>
        <dbReference type="EMBL" id="EAT17378.1"/>
    </source>
</evidence>
<dbReference type="EMBL" id="AAEW02000001">
    <property type="protein sequence ID" value="EAT17378.1"/>
    <property type="molecule type" value="Genomic_DNA"/>
</dbReference>
<dbReference type="InterPro" id="IPR009078">
    <property type="entry name" value="Ferritin-like_SF"/>
</dbReference>